<evidence type="ECO:0000256" key="1">
    <source>
        <dbReference type="ARBA" id="ARBA00008270"/>
    </source>
</evidence>
<gene>
    <name evidence="3" type="ORF">SAMN05421828_102173</name>
</gene>
<feature type="active site" evidence="2">
    <location>
        <position position="46"/>
    </location>
</feature>
<name>A0A8G2CI60_ACIRU</name>
<comment type="similarity">
    <text evidence="1">Belongs to the PhzF family.</text>
</comment>
<dbReference type="EMBL" id="FTNE01000002">
    <property type="protein sequence ID" value="SIQ19772.1"/>
    <property type="molecule type" value="Genomic_DNA"/>
</dbReference>
<dbReference type="PIRSF" id="PIRSF016184">
    <property type="entry name" value="PhzC_PhzF"/>
    <property type="match status" value="1"/>
</dbReference>
<comment type="caution">
    <text evidence="3">The sequence shown here is derived from an EMBL/GenBank/DDBJ whole genome shotgun (WGS) entry which is preliminary data.</text>
</comment>
<dbReference type="InterPro" id="IPR003719">
    <property type="entry name" value="Phenazine_PhzF-like"/>
</dbReference>
<dbReference type="OrthoDB" id="9788221at2"/>
<dbReference type="NCBIfam" id="TIGR00654">
    <property type="entry name" value="PhzF_family"/>
    <property type="match status" value="1"/>
</dbReference>
<keyword evidence="3" id="KW-0413">Isomerase</keyword>
<evidence type="ECO:0000313" key="3">
    <source>
        <dbReference type="EMBL" id="SIQ19772.1"/>
    </source>
</evidence>
<protein>
    <submittedName>
        <fullName evidence="3">Trans-2,3-dihydro-3-hydroxyanthranilate isomerase</fullName>
    </submittedName>
</protein>
<dbReference type="AlphaFoldDB" id="A0A8G2CI60"/>
<sequence length="296" mass="31223">MKRRFATVDVFTDRVFGGNPLAIVLDAEGLSTTTMQAIAKEFNYSETTFVLPPADPANTANVRIFNPVMEMPFAGHPNVGTGFWLARQGEAFGRPLGDRLVFEELAGLVPITAIHHEGNVVGADVTAPKRLMRGETIPVDAIAACLGLDHSDIVTKTHAPCIASVGADLVFAELRDRATLDRITMNTAAFHAFPPLARGLHVYAWDPDAATTGLDIHCRMFAPLDGIAEDPATGAANAALAALIASTRPPGDLVLRIAQGDAMGRPSRLRATVDPAGTVTIGGTCVVIAEGHLSID</sequence>
<keyword evidence="4" id="KW-1185">Reference proteome</keyword>
<accession>A0A8G2CI60</accession>
<organism evidence="3 4">
    <name type="scientific">Acidiphilium rubrum</name>
    <dbReference type="NCBI Taxonomy" id="526"/>
    <lineage>
        <taxon>Bacteria</taxon>
        <taxon>Pseudomonadati</taxon>
        <taxon>Pseudomonadota</taxon>
        <taxon>Alphaproteobacteria</taxon>
        <taxon>Acetobacterales</taxon>
        <taxon>Acidocellaceae</taxon>
        <taxon>Acidiphilium</taxon>
    </lineage>
</organism>
<dbReference type="Gene3D" id="3.10.310.10">
    <property type="entry name" value="Diaminopimelate Epimerase, Chain A, domain 1"/>
    <property type="match status" value="2"/>
</dbReference>
<evidence type="ECO:0000256" key="2">
    <source>
        <dbReference type="PIRSR" id="PIRSR016184-1"/>
    </source>
</evidence>
<reference evidence="3 4" key="1">
    <citation type="submission" date="2017-01" db="EMBL/GenBank/DDBJ databases">
        <authorList>
            <person name="Varghese N."/>
            <person name="Submissions S."/>
        </authorList>
    </citation>
    <scope>NUCLEOTIDE SEQUENCE [LARGE SCALE GENOMIC DNA]</scope>
    <source>
        <strain evidence="3 4">ATCC 35905</strain>
    </source>
</reference>
<dbReference type="Proteomes" id="UP000186308">
    <property type="component" value="Unassembled WGS sequence"/>
</dbReference>
<dbReference type="GO" id="GO:0005737">
    <property type="term" value="C:cytoplasm"/>
    <property type="evidence" value="ECO:0007669"/>
    <property type="project" value="TreeGrafter"/>
</dbReference>
<dbReference type="PANTHER" id="PTHR13774">
    <property type="entry name" value="PHENAZINE BIOSYNTHESIS PROTEIN"/>
    <property type="match status" value="1"/>
</dbReference>
<dbReference type="RefSeq" id="WP_029313452.1">
    <property type="nucleotide sequence ID" value="NZ_FTNE01000002.1"/>
</dbReference>
<dbReference type="GO" id="GO:0016853">
    <property type="term" value="F:isomerase activity"/>
    <property type="evidence" value="ECO:0007669"/>
    <property type="project" value="UniProtKB-KW"/>
</dbReference>
<proteinExistence type="inferred from homology"/>
<evidence type="ECO:0000313" key="4">
    <source>
        <dbReference type="Proteomes" id="UP000186308"/>
    </source>
</evidence>
<dbReference type="Pfam" id="PF02567">
    <property type="entry name" value="PhzC-PhzF"/>
    <property type="match status" value="1"/>
</dbReference>
<dbReference type="SUPFAM" id="SSF54506">
    <property type="entry name" value="Diaminopimelate epimerase-like"/>
    <property type="match status" value="1"/>
</dbReference>
<dbReference type="PANTHER" id="PTHR13774:SF32">
    <property type="entry name" value="ANTISENSE-ENHANCING SEQUENCE 1"/>
    <property type="match status" value="1"/>
</dbReference>